<feature type="compositionally biased region" description="Polar residues" evidence="1">
    <location>
        <begin position="71"/>
        <end position="82"/>
    </location>
</feature>
<organism evidence="2 3">
    <name type="scientific">Endocarpon pusillum</name>
    <dbReference type="NCBI Taxonomy" id="364733"/>
    <lineage>
        <taxon>Eukaryota</taxon>
        <taxon>Fungi</taxon>
        <taxon>Dikarya</taxon>
        <taxon>Ascomycota</taxon>
        <taxon>Pezizomycotina</taxon>
        <taxon>Eurotiomycetes</taxon>
        <taxon>Chaetothyriomycetidae</taxon>
        <taxon>Verrucariales</taxon>
        <taxon>Verrucariaceae</taxon>
        <taxon>Endocarpon</taxon>
    </lineage>
</organism>
<evidence type="ECO:0000313" key="2">
    <source>
        <dbReference type="EMBL" id="KAF7504770.1"/>
    </source>
</evidence>
<evidence type="ECO:0000313" key="3">
    <source>
        <dbReference type="Proteomes" id="UP000606974"/>
    </source>
</evidence>
<protein>
    <submittedName>
        <fullName evidence="2">Uncharacterized protein</fullName>
    </submittedName>
</protein>
<name>A0A8H7AGJ6_9EURO</name>
<keyword evidence="3" id="KW-1185">Reference proteome</keyword>
<sequence length="183" mass="19635">MDSVKAAEKRSKPKPIPSPISSSDRAPHGTTSSSVSPPMSPSAFSPTSPITASPETRSSRSFSIPLPFQARSITRATTTDSIFRSRSKSPRMPPPTAIDTKSTGSSSPPPNRLARTGSEPTASPTSPNYLTSPSRPSALKRARNTSGSTSHYGRHTNDWLFGGIRVRETVKGIVWKDNDSQDR</sequence>
<proteinExistence type="predicted"/>
<feature type="compositionally biased region" description="Low complexity" evidence="1">
    <location>
        <begin position="30"/>
        <end position="49"/>
    </location>
</feature>
<gene>
    <name evidence="2" type="ORF">GJ744_001771</name>
</gene>
<dbReference type="Proteomes" id="UP000606974">
    <property type="component" value="Unassembled WGS sequence"/>
</dbReference>
<feature type="region of interest" description="Disordered" evidence="1">
    <location>
        <begin position="1"/>
        <end position="163"/>
    </location>
</feature>
<dbReference type="EMBL" id="JAACFV010000128">
    <property type="protein sequence ID" value="KAF7504770.1"/>
    <property type="molecule type" value="Genomic_DNA"/>
</dbReference>
<evidence type="ECO:0000256" key="1">
    <source>
        <dbReference type="SAM" id="MobiDB-lite"/>
    </source>
</evidence>
<feature type="compositionally biased region" description="Polar residues" evidence="1">
    <location>
        <begin position="50"/>
        <end position="62"/>
    </location>
</feature>
<feature type="compositionally biased region" description="Basic and acidic residues" evidence="1">
    <location>
        <begin position="1"/>
        <end position="10"/>
    </location>
</feature>
<dbReference type="AlphaFoldDB" id="A0A8H7AGJ6"/>
<dbReference type="OrthoDB" id="5089392at2759"/>
<comment type="caution">
    <text evidence="2">The sequence shown here is derived from an EMBL/GenBank/DDBJ whole genome shotgun (WGS) entry which is preliminary data.</text>
</comment>
<accession>A0A8H7AGJ6</accession>
<reference evidence="2" key="1">
    <citation type="submission" date="2020-02" db="EMBL/GenBank/DDBJ databases">
        <authorList>
            <person name="Palmer J.M."/>
        </authorList>
    </citation>
    <scope>NUCLEOTIDE SEQUENCE</scope>
    <source>
        <strain evidence="2">EPUS1.4</strain>
        <tissue evidence="2">Thallus</tissue>
    </source>
</reference>
<feature type="compositionally biased region" description="Polar residues" evidence="1">
    <location>
        <begin position="118"/>
        <end position="135"/>
    </location>
</feature>